<keyword evidence="2" id="KW-1185">Reference proteome</keyword>
<dbReference type="AlphaFoldDB" id="A0AAW0UUD3"/>
<evidence type="ECO:0000313" key="2">
    <source>
        <dbReference type="Proteomes" id="UP001487740"/>
    </source>
</evidence>
<gene>
    <name evidence="1" type="ORF">O3P69_000073</name>
</gene>
<reference evidence="1 2" key="1">
    <citation type="submission" date="2023-03" db="EMBL/GenBank/DDBJ databases">
        <title>High-quality genome of Scylla paramamosain provides insights in environmental adaptation.</title>
        <authorList>
            <person name="Zhang L."/>
        </authorList>
    </citation>
    <scope>NUCLEOTIDE SEQUENCE [LARGE SCALE GENOMIC DNA]</scope>
    <source>
        <strain evidence="1">LZ_2023a</strain>
        <tissue evidence="1">Muscle</tissue>
    </source>
</reference>
<sequence length="95" mass="10095">MTLARGVGEGRCRGRVETVRWAAAVTSSSRCLPVCPILTGGDGRRGGITTFIQYQLCLSLCYPNEGSNEATVKAWIEGETAHGEECGDDDDVMAA</sequence>
<dbReference type="EMBL" id="JARAKH010000005">
    <property type="protein sequence ID" value="KAK8403723.1"/>
    <property type="molecule type" value="Genomic_DNA"/>
</dbReference>
<name>A0AAW0UUD3_SCYPA</name>
<accession>A0AAW0UUD3</accession>
<organism evidence="1 2">
    <name type="scientific">Scylla paramamosain</name>
    <name type="common">Mud crab</name>
    <dbReference type="NCBI Taxonomy" id="85552"/>
    <lineage>
        <taxon>Eukaryota</taxon>
        <taxon>Metazoa</taxon>
        <taxon>Ecdysozoa</taxon>
        <taxon>Arthropoda</taxon>
        <taxon>Crustacea</taxon>
        <taxon>Multicrustacea</taxon>
        <taxon>Malacostraca</taxon>
        <taxon>Eumalacostraca</taxon>
        <taxon>Eucarida</taxon>
        <taxon>Decapoda</taxon>
        <taxon>Pleocyemata</taxon>
        <taxon>Brachyura</taxon>
        <taxon>Eubrachyura</taxon>
        <taxon>Portunoidea</taxon>
        <taxon>Portunidae</taxon>
        <taxon>Portuninae</taxon>
        <taxon>Scylla</taxon>
    </lineage>
</organism>
<evidence type="ECO:0000313" key="1">
    <source>
        <dbReference type="EMBL" id="KAK8403723.1"/>
    </source>
</evidence>
<protein>
    <submittedName>
        <fullName evidence="1">Uncharacterized protein</fullName>
    </submittedName>
</protein>
<comment type="caution">
    <text evidence="1">The sequence shown here is derived from an EMBL/GenBank/DDBJ whole genome shotgun (WGS) entry which is preliminary data.</text>
</comment>
<proteinExistence type="predicted"/>
<dbReference type="Proteomes" id="UP001487740">
    <property type="component" value="Unassembled WGS sequence"/>
</dbReference>